<dbReference type="InterPro" id="IPR027417">
    <property type="entry name" value="P-loop_NTPase"/>
</dbReference>
<dbReference type="Pfam" id="PF00004">
    <property type="entry name" value="AAA"/>
    <property type="match status" value="1"/>
</dbReference>
<feature type="compositionally biased region" description="Low complexity" evidence="10">
    <location>
        <begin position="491"/>
        <end position="501"/>
    </location>
</feature>
<dbReference type="GO" id="GO:0000785">
    <property type="term" value="C:chromatin"/>
    <property type="evidence" value="ECO:0007669"/>
    <property type="project" value="UniProtKB-ARBA"/>
</dbReference>
<feature type="compositionally biased region" description="Acidic residues" evidence="10">
    <location>
        <begin position="442"/>
        <end position="451"/>
    </location>
</feature>
<gene>
    <name evidence="12" type="ORF">FA09DRAFT_359765</name>
</gene>
<feature type="region of interest" description="Disordered" evidence="10">
    <location>
        <begin position="1657"/>
        <end position="1689"/>
    </location>
</feature>
<keyword evidence="5" id="KW-0547">Nucleotide-binding</keyword>
<dbReference type="EMBL" id="KZ819289">
    <property type="protein sequence ID" value="PWN99161.1"/>
    <property type="molecule type" value="Genomic_DNA"/>
</dbReference>
<feature type="compositionally biased region" description="Basic residues" evidence="10">
    <location>
        <begin position="292"/>
        <end position="304"/>
    </location>
</feature>
<feature type="region of interest" description="Disordered" evidence="10">
    <location>
        <begin position="1"/>
        <end position="588"/>
    </location>
</feature>
<feature type="compositionally biased region" description="Low complexity" evidence="10">
    <location>
        <begin position="311"/>
        <end position="321"/>
    </location>
</feature>
<keyword evidence="13" id="KW-1185">Reference proteome</keyword>
<dbReference type="InterPro" id="IPR045199">
    <property type="entry name" value="ATAD2-like"/>
</dbReference>
<comment type="subcellular location">
    <subcellularLocation>
        <location evidence="2">Chromosome</location>
    </subcellularLocation>
    <subcellularLocation>
        <location evidence="1">Nucleus</location>
    </subcellularLocation>
</comment>
<keyword evidence="9" id="KW-0539">Nucleus</keyword>
<dbReference type="Proteomes" id="UP000245946">
    <property type="component" value="Unassembled WGS sequence"/>
</dbReference>
<dbReference type="PROSITE" id="PS00674">
    <property type="entry name" value="AAA"/>
    <property type="match status" value="1"/>
</dbReference>
<feature type="compositionally biased region" description="Acidic residues" evidence="10">
    <location>
        <begin position="400"/>
        <end position="418"/>
    </location>
</feature>
<accession>A0A316ZC89</accession>
<feature type="compositionally biased region" description="Acidic residues" evidence="10">
    <location>
        <begin position="526"/>
        <end position="536"/>
    </location>
</feature>
<dbReference type="GO" id="GO:0016887">
    <property type="term" value="F:ATP hydrolysis activity"/>
    <property type="evidence" value="ECO:0007669"/>
    <property type="project" value="InterPro"/>
</dbReference>
<evidence type="ECO:0000313" key="12">
    <source>
        <dbReference type="EMBL" id="PWN99161.1"/>
    </source>
</evidence>
<dbReference type="RefSeq" id="XP_025599440.1">
    <property type="nucleotide sequence ID" value="XM_025745160.1"/>
</dbReference>
<dbReference type="GO" id="GO:0005524">
    <property type="term" value="F:ATP binding"/>
    <property type="evidence" value="ECO:0007669"/>
    <property type="project" value="UniProtKB-KW"/>
</dbReference>
<feature type="compositionally biased region" description="Low complexity" evidence="10">
    <location>
        <begin position="1332"/>
        <end position="1341"/>
    </location>
</feature>
<feature type="compositionally biased region" description="Low complexity" evidence="10">
    <location>
        <begin position="193"/>
        <end position="209"/>
    </location>
</feature>
<feature type="compositionally biased region" description="Low complexity" evidence="10">
    <location>
        <begin position="1"/>
        <end position="43"/>
    </location>
</feature>
<dbReference type="InterPro" id="IPR003593">
    <property type="entry name" value="AAA+_ATPase"/>
</dbReference>
<dbReference type="FunFam" id="3.40.50.300:FF:001218">
    <property type="entry name" value="AAA family ATPase, putative"/>
    <property type="match status" value="1"/>
</dbReference>
<evidence type="ECO:0000313" key="13">
    <source>
        <dbReference type="Proteomes" id="UP000245946"/>
    </source>
</evidence>
<dbReference type="GO" id="GO:0005634">
    <property type="term" value="C:nucleus"/>
    <property type="evidence" value="ECO:0007669"/>
    <property type="project" value="UniProtKB-SubCell"/>
</dbReference>
<feature type="region of interest" description="Disordered" evidence="10">
    <location>
        <begin position="1315"/>
        <end position="1406"/>
    </location>
</feature>
<evidence type="ECO:0000256" key="7">
    <source>
        <dbReference type="ARBA" id="ARBA00022840"/>
    </source>
</evidence>
<dbReference type="InterPro" id="IPR036427">
    <property type="entry name" value="Bromodomain-like_sf"/>
</dbReference>
<feature type="region of interest" description="Disordered" evidence="10">
    <location>
        <begin position="1780"/>
        <end position="1801"/>
    </location>
</feature>
<feature type="compositionally biased region" description="Polar residues" evidence="10">
    <location>
        <begin position="222"/>
        <end position="252"/>
    </location>
</feature>
<keyword evidence="8" id="KW-0103">Bromodomain</keyword>
<dbReference type="GeneID" id="37272704"/>
<dbReference type="SUPFAM" id="SSF52540">
    <property type="entry name" value="P-loop containing nucleoside triphosphate hydrolases"/>
    <property type="match status" value="2"/>
</dbReference>
<keyword evidence="7" id="KW-0067">ATP-binding</keyword>
<dbReference type="FunFam" id="1.10.8.60:FF:000016">
    <property type="entry name" value="ATPase family AAA domain-containing protein 2B"/>
    <property type="match status" value="1"/>
</dbReference>
<comment type="similarity">
    <text evidence="3">Belongs to the AAA ATPase family.</text>
</comment>
<evidence type="ECO:0000256" key="8">
    <source>
        <dbReference type="ARBA" id="ARBA00023117"/>
    </source>
</evidence>
<evidence type="ECO:0000259" key="11">
    <source>
        <dbReference type="SMART" id="SM00382"/>
    </source>
</evidence>
<protein>
    <submittedName>
        <fullName evidence="12">AAA-domain-containing protein</fullName>
    </submittedName>
</protein>
<dbReference type="GO" id="GO:0042393">
    <property type="term" value="F:histone binding"/>
    <property type="evidence" value="ECO:0007669"/>
    <property type="project" value="UniProtKB-ARBA"/>
</dbReference>
<sequence length="1801" mass="193663">MSQGRPSFPHPHSNSSSNSAGAYDAYPDFSAPAAFAPAPLGAYQPPPPPQLSASSTSSPHPQYFEQQSYGTFAPHAQPQQPAAQHSGYRQYEASAQPQHQPQYQSPPAQQHQQRYGEAPSQFSQQHGQHSLPSHLQPSQRVHDAYQQQGFAPQAYQAQQQAQPAQQAQHQQSYYAQQNQQQLPFTFNEAAYSQPPQHFEPQHQPQHQLQGNFASAGHLGFSPSGSGVNSGAYSPSVSHHSAISVPQQKQQQAPLEERSAFLPPAFSDSDDDEKAAPPPQPAASAAESISPTKGRRIKVKQIRKPAPHEQADAAAAAMVNLRRSSRGSGSGASGNALNDTSMVSELDAGRSRRSTRGGASAQSAASPAEAPPSEGRSLRRGRNSRAAPASSPDPLAGDTPHEDDDKDAEGEDDDEEDDDIKPARRTRSGRPVKSYAEQRYSDEAEDEPESEDEVRPRGTRTSKTLGGFVADDDEDEDPDAEFGRKKFKRAADSSANRLAALAAKKRAADNARRRTRQRSESDIAHDDDAETTEDGEGEGTSSQPTYTLRQRKQVNYSMAPPPASPPRDGFGRPLKSRRGAGKNGSDYEIDGLGDAIAGVAGPSLAGLRGGGRKGKTGWDALPATMTGKDYARAFGDEPDSSDEDIPAARKAGNAGMLGSGGAAGGLLPPGAAGGAALGADLGANRDAVGRMKKDSDLADADPLGVNMQVDFSSVGGLDGHVQQLKEMVSLPLLYPEVFQRFKVTPPRGVLFHGPPGTGKTLVARALAASCSSSGQPISFFMRKGADCLSKWVGEAERQLRLLFEEARAAQPSIIFFDEIDGLAPVRSSKQDQIHASIVSTLLALMDGMDGRGQVVVIGATNRPDSVDPALRRPGRFDREFYFGLPNREARRAIIDIQTREWEPPLDGAFKDRLAEVTKGYGGADLRALCTEAALNAVQRRYPQIYQTTERLLLHPETIQVDAKDFMMSVNKIVPSSARSASSAAAPLPEHLKPLLSPSVEAAIAALQKVLPPAAKRNPLEEALYEDDVPVPQSGAAASAAVADGGFGREMMLQSFEALRVFRPRLLIHGRAGMGQSMAGAALLHHLEGYHVQTLDIGTLMGDSARTPEATIVQLFVEAKRHKPSVLYIPSLVHWANSVSDGVRSTTKALLDGLNPADPVLLLAIAEAPMSELPRDVRSWFGLLKDNKVEIRNSDFKARETFFHELLQHVERDPSHFPDALPRRKRVLEVLPIAPPRAPREPTAAELAQQAADDTRLLEHLKHRLGLVLVDLRKRYKKFTRDPHVEYNLNKLCEDFPSRREKGRVIVTIHYTQDYVQRARRRRHSSVEPNRLVAGGASSAAGSKLPSVEPPSQAEMQGNGEPAATDDTLMAEDDAPQPGQQQEQLQAQLPAVPSSSAPAVPDASAAQVPVAEDSASVAAEAEAAPVVPELPGLRISTLVPEGYERDLVIWTISLERMQKRLYLNGYLTVADFVEDLEKIVFNAEQAQEVDRERLLRAHQMRNDALISLDQLVDPASRDNFVRMAERMLAREKAEAEAAAASASQSAAAAASAVAAAAAARPSGERQSARVQGKAPEHALIDVVALERENKRARRSSDYPSGAEGSEGRKRLRQEADAASQTAPDSLGAALSGSAAAAPSNGLMNGAAATADLSSLGAASQQASSGSTAPQPVLQVNGSAPSEERPAPIAAAPPGLAAPIMQIDAVATPPPAAAPHPAFVVPKREVDELQAFLLSKSSGFTVDELEQLRAAAFDAIWRHRAEWDRTALVKELREIVSDLADAVQAEREEDEQERKEFERHMSRH</sequence>
<dbReference type="OrthoDB" id="5421at2759"/>
<name>A0A316ZC89_9BASI</name>
<evidence type="ECO:0000256" key="1">
    <source>
        <dbReference type="ARBA" id="ARBA00004123"/>
    </source>
</evidence>
<dbReference type="Gene3D" id="1.10.8.60">
    <property type="match status" value="1"/>
</dbReference>
<feature type="compositionally biased region" description="Polar residues" evidence="10">
    <location>
        <begin position="540"/>
        <end position="555"/>
    </location>
</feature>
<feature type="compositionally biased region" description="Low complexity" evidence="10">
    <location>
        <begin position="144"/>
        <end position="181"/>
    </location>
</feature>
<dbReference type="STRING" id="58919.A0A316ZC89"/>
<evidence type="ECO:0000256" key="4">
    <source>
        <dbReference type="ARBA" id="ARBA00022454"/>
    </source>
</evidence>
<feature type="compositionally biased region" description="Low complexity" evidence="10">
    <location>
        <begin position="1620"/>
        <end position="1630"/>
    </location>
</feature>
<feature type="compositionally biased region" description="Low complexity" evidence="10">
    <location>
        <begin position="281"/>
        <end position="290"/>
    </location>
</feature>
<dbReference type="InterPro" id="IPR003959">
    <property type="entry name" value="ATPase_AAA_core"/>
</dbReference>
<feature type="compositionally biased region" description="Basic and acidic residues" evidence="10">
    <location>
        <begin position="1789"/>
        <end position="1801"/>
    </location>
</feature>
<feature type="compositionally biased region" description="Low complexity" evidence="10">
    <location>
        <begin position="1374"/>
        <end position="1406"/>
    </location>
</feature>
<evidence type="ECO:0000256" key="6">
    <source>
        <dbReference type="ARBA" id="ARBA00022801"/>
    </source>
</evidence>
<keyword evidence="4" id="KW-0158">Chromosome</keyword>
<feature type="compositionally biased region" description="Basic and acidic residues" evidence="10">
    <location>
        <begin position="1603"/>
        <end position="1613"/>
    </location>
</feature>
<dbReference type="GO" id="GO:0006334">
    <property type="term" value="P:nucleosome assembly"/>
    <property type="evidence" value="ECO:0007669"/>
    <property type="project" value="TreeGrafter"/>
</dbReference>
<dbReference type="Pfam" id="PF17862">
    <property type="entry name" value="AAA_lid_3"/>
    <property type="match status" value="1"/>
</dbReference>
<feature type="domain" description="AAA+ ATPase" evidence="11">
    <location>
        <begin position="744"/>
        <end position="885"/>
    </location>
</feature>
<evidence type="ECO:0000256" key="3">
    <source>
        <dbReference type="ARBA" id="ARBA00006914"/>
    </source>
</evidence>
<proteinExistence type="inferred from homology"/>
<dbReference type="InterPro" id="IPR003960">
    <property type="entry name" value="ATPase_AAA_CS"/>
</dbReference>
<dbReference type="Gene3D" id="3.40.50.300">
    <property type="entry name" value="P-loop containing nucleotide triphosphate hydrolases"/>
    <property type="match status" value="2"/>
</dbReference>
<evidence type="ECO:0000256" key="2">
    <source>
        <dbReference type="ARBA" id="ARBA00004286"/>
    </source>
</evidence>
<organism evidence="12 13">
    <name type="scientific">Tilletiopsis washingtonensis</name>
    <dbReference type="NCBI Taxonomy" id="58919"/>
    <lineage>
        <taxon>Eukaryota</taxon>
        <taxon>Fungi</taxon>
        <taxon>Dikarya</taxon>
        <taxon>Basidiomycota</taxon>
        <taxon>Ustilaginomycotina</taxon>
        <taxon>Exobasidiomycetes</taxon>
        <taxon>Entylomatales</taxon>
        <taxon>Entylomatales incertae sedis</taxon>
        <taxon>Tilletiopsis</taxon>
    </lineage>
</organism>
<feature type="compositionally biased region" description="Low complexity" evidence="10">
    <location>
        <begin position="355"/>
        <end position="374"/>
    </location>
</feature>
<keyword evidence="6" id="KW-0378">Hydrolase</keyword>
<feature type="compositionally biased region" description="Low complexity" evidence="10">
    <location>
        <begin position="51"/>
        <end position="62"/>
    </location>
</feature>
<feature type="compositionally biased region" description="Acidic residues" evidence="10">
    <location>
        <begin position="469"/>
        <end position="479"/>
    </location>
</feature>
<dbReference type="PANTHER" id="PTHR23069:SF0">
    <property type="entry name" value="TAT-BINDING HOMOLOG 7"/>
    <property type="match status" value="1"/>
</dbReference>
<dbReference type="GO" id="GO:0006337">
    <property type="term" value="P:nucleosome disassembly"/>
    <property type="evidence" value="ECO:0007669"/>
    <property type="project" value="TreeGrafter"/>
</dbReference>
<dbReference type="FunFam" id="3.40.50.300:FF:000061">
    <property type="entry name" value="ATPase family, AAA domain-containing 2"/>
    <property type="match status" value="1"/>
</dbReference>
<dbReference type="SUPFAM" id="SSF47370">
    <property type="entry name" value="Bromodomain"/>
    <property type="match status" value="1"/>
</dbReference>
<evidence type="ECO:0000256" key="5">
    <source>
        <dbReference type="ARBA" id="ARBA00022741"/>
    </source>
</evidence>
<feature type="region of interest" description="Disordered" evidence="10">
    <location>
        <begin position="1587"/>
        <end position="1630"/>
    </location>
</feature>
<dbReference type="GO" id="GO:0140674">
    <property type="term" value="F:ATP-dependent histone chaperone activity"/>
    <property type="evidence" value="ECO:0007669"/>
    <property type="project" value="UniProtKB-ARBA"/>
</dbReference>
<feature type="compositionally biased region" description="Low complexity" evidence="10">
    <location>
        <begin position="94"/>
        <end position="113"/>
    </location>
</feature>
<feature type="compositionally biased region" description="Polar residues" evidence="10">
    <location>
        <begin position="120"/>
        <end position="139"/>
    </location>
</feature>
<feature type="compositionally biased region" description="Low complexity" evidence="10">
    <location>
        <begin position="73"/>
        <end position="85"/>
    </location>
</feature>
<evidence type="ECO:0000256" key="10">
    <source>
        <dbReference type="SAM" id="MobiDB-lite"/>
    </source>
</evidence>
<feature type="compositionally biased region" description="Basic and acidic residues" evidence="10">
    <location>
        <begin position="505"/>
        <end position="525"/>
    </location>
</feature>
<feature type="compositionally biased region" description="Polar residues" evidence="10">
    <location>
        <begin position="1665"/>
        <end position="1675"/>
    </location>
</feature>
<feature type="domain" description="AAA+ ATPase" evidence="11">
    <location>
        <begin position="1060"/>
        <end position="1193"/>
    </location>
</feature>
<evidence type="ECO:0000256" key="9">
    <source>
        <dbReference type="ARBA" id="ARBA00023242"/>
    </source>
</evidence>
<dbReference type="GO" id="GO:0003682">
    <property type="term" value="F:chromatin binding"/>
    <property type="evidence" value="ECO:0007669"/>
    <property type="project" value="TreeGrafter"/>
</dbReference>
<reference evidence="12 13" key="1">
    <citation type="journal article" date="2018" name="Mol. Biol. Evol.">
        <title>Broad Genomic Sampling Reveals a Smut Pathogenic Ancestry of the Fungal Clade Ustilaginomycotina.</title>
        <authorList>
            <person name="Kijpornyongpan T."/>
            <person name="Mondo S.J."/>
            <person name="Barry K."/>
            <person name="Sandor L."/>
            <person name="Lee J."/>
            <person name="Lipzen A."/>
            <person name="Pangilinan J."/>
            <person name="LaButti K."/>
            <person name="Hainaut M."/>
            <person name="Henrissat B."/>
            <person name="Grigoriev I.V."/>
            <person name="Spatafora J.W."/>
            <person name="Aime M.C."/>
        </authorList>
    </citation>
    <scope>NUCLEOTIDE SEQUENCE [LARGE SCALE GENOMIC DNA]</scope>
    <source>
        <strain evidence="12 13">MCA 4186</strain>
    </source>
</reference>
<dbReference type="PANTHER" id="PTHR23069">
    <property type="entry name" value="AAA DOMAIN-CONTAINING"/>
    <property type="match status" value="1"/>
</dbReference>
<dbReference type="GO" id="GO:0045815">
    <property type="term" value="P:transcription initiation-coupled chromatin remodeling"/>
    <property type="evidence" value="ECO:0007669"/>
    <property type="project" value="TreeGrafter"/>
</dbReference>
<dbReference type="InterPro" id="IPR041569">
    <property type="entry name" value="AAA_lid_3"/>
</dbReference>
<dbReference type="SMART" id="SM00382">
    <property type="entry name" value="AAA"/>
    <property type="match status" value="2"/>
</dbReference>